<keyword evidence="3" id="KW-1185">Reference proteome</keyword>
<keyword evidence="1" id="KW-0472">Membrane</keyword>
<proteinExistence type="predicted"/>
<dbReference type="InterPro" id="IPR024232">
    <property type="entry name" value="SpoIIIAH"/>
</dbReference>
<dbReference type="eggNOG" id="ENOG5030IKQ">
    <property type="taxonomic scope" value="Bacteria"/>
</dbReference>
<accession>E6TXP5</accession>
<name>E6TXP5_EVAC2</name>
<feature type="transmembrane region" description="Helical" evidence="1">
    <location>
        <begin position="7"/>
        <end position="25"/>
    </location>
</feature>
<dbReference type="KEGG" id="bco:Bcell_1708"/>
<evidence type="ECO:0000313" key="2">
    <source>
        <dbReference type="EMBL" id="ADU29971.1"/>
    </source>
</evidence>
<dbReference type="HOGENOM" id="CLU_105396_0_0_9"/>
<evidence type="ECO:0000313" key="3">
    <source>
        <dbReference type="Proteomes" id="UP000001401"/>
    </source>
</evidence>
<keyword evidence="1" id="KW-0812">Transmembrane</keyword>
<gene>
    <name evidence="2" type="ordered locus">Bcell_1708</name>
</gene>
<protein>
    <submittedName>
        <fullName evidence="2">Mutants block sporulation after engulfment</fullName>
    </submittedName>
</protein>
<dbReference type="Proteomes" id="UP000001401">
    <property type="component" value="Chromosome"/>
</dbReference>
<organism evidence="2 3">
    <name type="scientific">Evansella cellulosilytica (strain ATCC 21833 / DSM 2522 / FERM P-1141 / JCM 9156 / N-4)</name>
    <name type="common">Bacillus cellulosilyticus</name>
    <dbReference type="NCBI Taxonomy" id="649639"/>
    <lineage>
        <taxon>Bacteria</taxon>
        <taxon>Bacillati</taxon>
        <taxon>Bacillota</taxon>
        <taxon>Bacilli</taxon>
        <taxon>Bacillales</taxon>
        <taxon>Bacillaceae</taxon>
        <taxon>Evansella</taxon>
    </lineage>
</organism>
<dbReference type="STRING" id="649639.Bcell_1708"/>
<dbReference type="EMBL" id="CP002394">
    <property type="protein sequence ID" value="ADU29971.1"/>
    <property type="molecule type" value="Genomic_DNA"/>
</dbReference>
<sequence precursor="true">MVLKRQTVWLLTMLSLIVVLSAYYLTMPNMQDQEALGEEEEPGNDLEMNMDDIDEEDVTFIEIEEVEDVLAEGDFFSDASSVNEMFDTIRLRRADSRARLMTEFMEVFHSDGAASEVQLEALDRREALETLGQKEENLEELLRAKGYDDALVIAEENMVQIYVKADELTNVETVEILNLSRDHLGIEEIRVGYQSEN</sequence>
<dbReference type="AlphaFoldDB" id="E6TXP5"/>
<evidence type="ECO:0000256" key="1">
    <source>
        <dbReference type="SAM" id="Phobius"/>
    </source>
</evidence>
<dbReference type="Pfam" id="PF12685">
    <property type="entry name" value="SpoIIIAH"/>
    <property type="match status" value="1"/>
</dbReference>
<reference evidence="2 3" key="1">
    <citation type="submission" date="2010-12" db="EMBL/GenBank/DDBJ databases">
        <title>Complete sequence of Bacillus cellulosilyticus DSM 2522.</title>
        <authorList>
            <consortium name="US DOE Joint Genome Institute"/>
            <person name="Lucas S."/>
            <person name="Copeland A."/>
            <person name="Lapidus A."/>
            <person name="Cheng J.-F."/>
            <person name="Bruce D."/>
            <person name="Goodwin L."/>
            <person name="Pitluck S."/>
            <person name="Chertkov O."/>
            <person name="Detter J.C."/>
            <person name="Han C."/>
            <person name="Tapia R."/>
            <person name="Land M."/>
            <person name="Hauser L."/>
            <person name="Jeffries C."/>
            <person name="Kyrpides N."/>
            <person name="Ivanova N."/>
            <person name="Mikhailova N."/>
            <person name="Brumm P."/>
            <person name="Mead D."/>
            <person name="Woyke T."/>
        </authorList>
    </citation>
    <scope>NUCLEOTIDE SEQUENCE [LARGE SCALE GENOMIC DNA]</scope>
    <source>
        <strain evidence="3">ATCC 21833 / DSM 2522 / FERM P-1141 / JCM 9156 / N-4</strain>
    </source>
</reference>
<dbReference type="RefSeq" id="WP_013488308.1">
    <property type="nucleotide sequence ID" value="NC_014829.1"/>
</dbReference>
<dbReference type="InterPro" id="IPR038503">
    <property type="entry name" value="SpoIIIAH_sf"/>
</dbReference>
<keyword evidence="1" id="KW-1133">Transmembrane helix</keyword>
<dbReference type="Gene3D" id="1.10.287.4300">
    <property type="entry name" value="Stage III sporulation protein AH-like"/>
    <property type="match status" value="1"/>
</dbReference>
<dbReference type="OrthoDB" id="2939102at2"/>